<keyword evidence="2" id="KW-1185">Reference proteome</keyword>
<protein>
    <submittedName>
        <fullName evidence="1">Uncharacterized protein</fullName>
    </submittedName>
</protein>
<dbReference type="EMBL" id="JBJKBG010000001">
    <property type="protein sequence ID" value="KAL3754901.1"/>
    <property type="molecule type" value="Genomic_DNA"/>
</dbReference>
<comment type="caution">
    <text evidence="1">The sequence shown here is derived from an EMBL/GenBank/DDBJ whole genome shotgun (WGS) entry which is preliminary data.</text>
</comment>
<dbReference type="AlphaFoldDB" id="A0ABD3LWU4"/>
<accession>A0ABD3LWU4</accession>
<gene>
    <name evidence="1" type="ORF">ACJRO7_002050</name>
</gene>
<evidence type="ECO:0000313" key="2">
    <source>
        <dbReference type="Proteomes" id="UP001634007"/>
    </source>
</evidence>
<sequence length="75" mass="8087">MSQVQPRRDEAGACRAEEGGAISDNPAILKQAAGKCNHDKLCDIATEEMQLRDDLKDNLASLSVAAAEENKCKRS</sequence>
<evidence type="ECO:0000313" key="1">
    <source>
        <dbReference type="EMBL" id="KAL3754901.1"/>
    </source>
</evidence>
<organism evidence="1 2">
    <name type="scientific">Eucalyptus globulus</name>
    <name type="common">Tasmanian blue gum</name>
    <dbReference type="NCBI Taxonomy" id="34317"/>
    <lineage>
        <taxon>Eukaryota</taxon>
        <taxon>Viridiplantae</taxon>
        <taxon>Streptophyta</taxon>
        <taxon>Embryophyta</taxon>
        <taxon>Tracheophyta</taxon>
        <taxon>Spermatophyta</taxon>
        <taxon>Magnoliopsida</taxon>
        <taxon>eudicotyledons</taxon>
        <taxon>Gunneridae</taxon>
        <taxon>Pentapetalae</taxon>
        <taxon>rosids</taxon>
        <taxon>malvids</taxon>
        <taxon>Myrtales</taxon>
        <taxon>Myrtaceae</taxon>
        <taxon>Myrtoideae</taxon>
        <taxon>Eucalypteae</taxon>
        <taxon>Eucalyptus</taxon>
    </lineage>
</organism>
<proteinExistence type="predicted"/>
<dbReference type="Proteomes" id="UP001634007">
    <property type="component" value="Unassembled WGS sequence"/>
</dbReference>
<reference evidence="1 2" key="1">
    <citation type="submission" date="2024-11" db="EMBL/GenBank/DDBJ databases">
        <title>Chromosome-level genome assembly of Eucalyptus globulus Labill. provides insights into its genome evolution.</title>
        <authorList>
            <person name="Li X."/>
        </authorList>
    </citation>
    <scope>NUCLEOTIDE SEQUENCE [LARGE SCALE GENOMIC DNA]</scope>
    <source>
        <strain evidence="1">CL2024</strain>
        <tissue evidence="1">Fresh tender leaves</tissue>
    </source>
</reference>
<name>A0ABD3LWU4_EUCGL</name>